<organism evidence="2 3">
    <name type="scientific">Dermatophagoides farinae</name>
    <name type="common">American house dust mite</name>
    <dbReference type="NCBI Taxonomy" id="6954"/>
    <lineage>
        <taxon>Eukaryota</taxon>
        <taxon>Metazoa</taxon>
        <taxon>Ecdysozoa</taxon>
        <taxon>Arthropoda</taxon>
        <taxon>Chelicerata</taxon>
        <taxon>Arachnida</taxon>
        <taxon>Acari</taxon>
        <taxon>Acariformes</taxon>
        <taxon>Sarcoptiformes</taxon>
        <taxon>Astigmata</taxon>
        <taxon>Psoroptidia</taxon>
        <taxon>Analgoidea</taxon>
        <taxon>Pyroglyphidae</taxon>
        <taxon>Dermatophagoidinae</taxon>
        <taxon>Dermatophagoides</taxon>
    </lineage>
</organism>
<evidence type="ECO:0000256" key="1">
    <source>
        <dbReference type="SAM" id="Phobius"/>
    </source>
</evidence>
<proteinExistence type="predicted"/>
<reference evidence="2" key="1">
    <citation type="submission" date="2013-05" db="EMBL/GenBank/DDBJ databases">
        <authorList>
            <person name="Yim A.K.Y."/>
            <person name="Chan T.F."/>
            <person name="Ji K.M."/>
            <person name="Liu X.Y."/>
            <person name="Zhou J.W."/>
            <person name="Li R.Q."/>
            <person name="Yang K.Y."/>
            <person name="Li J."/>
            <person name="Li M."/>
            <person name="Law P.T.W."/>
            <person name="Wu Y.L."/>
            <person name="Cai Z.L."/>
            <person name="Qin H."/>
            <person name="Bao Y."/>
            <person name="Leung R.K.K."/>
            <person name="Ng P.K.S."/>
            <person name="Zou J."/>
            <person name="Zhong X.J."/>
            <person name="Ran P.X."/>
            <person name="Zhong N.S."/>
            <person name="Liu Z.G."/>
            <person name="Tsui S.K.W."/>
        </authorList>
    </citation>
    <scope>NUCLEOTIDE SEQUENCE</scope>
    <source>
        <strain evidence="2">Derf</strain>
        <tissue evidence="2">Whole organism</tissue>
    </source>
</reference>
<evidence type="ECO:0000313" key="2">
    <source>
        <dbReference type="EMBL" id="KAH9517034.1"/>
    </source>
</evidence>
<keyword evidence="1" id="KW-0812">Transmembrane</keyword>
<evidence type="ECO:0000313" key="3">
    <source>
        <dbReference type="Proteomes" id="UP000790347"/>
    </source>
</evidence>
<keyword evidence="3" id="KW-1185">Reference proteome</keyword>
<feature type="transmembrane region" description="Helical" evidence="1">
    <location>
        <begin position="110"/>
        <end position="133"/>
    </location>
</feature>
<name>A0A922L6A4_DERFA</name>
<protein>
    <submittedName>
        <fullName evidence="2">Uncharacterized protein</fullName>
    </submittedName>
</protein>
<reference evidence="2" key="2">
    <citation type="journal article" date="2022" name="Res Sq">
        <title>Comparative Genomics Reveals Insights into the Divergent Evolution of Astigmatic Mites and Household Pest Adaptations.</title>
        <authorList>
            <person name="Xiong Q."/>
            <person name="Wan A.T.-Y."/>
            <person name="Liu X.-Y."/>
            <person name="Fung C.S.-H."/>
            <person name="Xiao X."/>
            <person name="Malainual N."/>
            <person name="Hou J."/>
            <person name="Wang L."/>
            <person name="Wang M."/>
            <person name="Yang K."/>
            <person name="Cui Y."/>
            <person name="Leung E."/>
            <person name="Nong W."/>
            <person name="Shin S.-K."/>
            <person name="Au S."/>
            <person name="Jeong K.Y."/>
            <person name="Chew F.T."/>
            <person name="Hui J."/>
            <person name="Leung T.F."/>
            <person name="Tungtrongchitr A."/>
            <person name="Zhong N."/>
            <person name="Liu Z."/>
            <person name="Tsui S."/>
        </authorList>
    </citation>
    <scope>NUCLEOTIDE SEQUENCE</scope>
    <source>
        <strain evidence="2">Derf</strain>
        <tissue evidence="2">Whole organism</tissue>
    </source>
</reference>
<dbReference type="Proteomes" id="UP000790347">
    <property type="component" value="Unassembled WGS sequence"/>
</dbReference>
<accession>A0A922L6A4</accession>
<gene>
    <name evidence="2" type="ORF">DERF_007734</name>
</gene>
<keyword evidence="1" id="KW-1133">Transmembrane helix</keyword>
<comment type="caution">
    <text evidence="2">The sequence shown here is derived from an EMBL/GenBank/DDBJ whole genome shotgun (WGS) entry which is preliminary data.</text>
</comment>
<dbReference type="AlphaFoldDB" id="A0A922L6A4"/>
<keyword evidence="1" id="KW-0472">Membrane</keyword>
<dbReference type="EMBL" id="ASGP02000003">
    <property type="protein sequence ID" value="KAH9517034.1"/>
    <property type="molecule type" value="Genomic_DNA"/>
</dbReference>
<sequence>MIEETCTTIPTRLMNECAILLVNDHQECYVKFYLMIAGSDSISRLGNESIIKSISLAVFVISLAKNLEFSPESASCCCCCCCCGIPSPLIIREASLPFCLTSLFDFSADLLLLLLFGLSWPFLTTLLSFCSILSTSSISTGIPASINTCLYAVLGERANAEKSGNGVGREHCCNNPILLHKFSACTLTAS</sequence>